<name>A0A419ENG0_9BACT</name>
<dbReference type="InterPro" id="IPR042095">
    <property type="entry name" value="SUMF_sf"/>
</dbReference>
<reference evidence="2 3" key="1">
    <citation type="journal article" date="2017" name="ISME J.">
        <title>Energy and carbon metabolisms in a deep terrestrial subsurface fluid microbial community.</title>
        <authorList>
            <person name="Momper L."/>
            <person name="Jungbluth S.P."/>
            <person name="Lee M.D."/>
            <person name="Amend J.P."/>
        </authorList>
    </citation>
    <scope>NUCLEOTIDE SEQUENCE [LARGE SCALE GENOMIC DNA]</scope>
    <source>
        <strain evidence="2">SURF_17</strain>
    </source>
</reference>
<evidence type="ECO:0000313" key="2">
    <source>
        <dbReference type="EMBL" id="RJP64323.1"/>
    </source>
</evidence>
<sequence length="235" mass="26071">MVYVPGGEFIMGNDNDSDADNIPADPSRREGIRRRLLLAAEKPEHSVRLEPFLIDRHEVTNAGYKKFRPDHDFPSGKENHPVTGISWHDAHAYAAWAGKRLPTEQEWEKAARGTDGRKWPWGNVFERGRANLGTGTAPVGSFTGDRSPYGACDMAGNVQEWTSSSFAPYPGNTSKEIQFDPSKKVVRGSYFGGNDFLARTSMRFCALPGPPGVKPQGENYSFIGFRCALDVDEKF</sequence>
<dbReference type="SUPFAM" id="SSF56436">
    <property type="entry name" value="C-type lectin-like"/>
    <property type="match status" value="1"/>
</dbReference>
<proteinExistence type="predicted"/>
<gene>
    <name evidence="2" type="ORF">C4532_19550</name>
</gene>
<dbReference type="PANTHER" id="PTHR23150:SF19">
    <property type="entry name" value="FORMYLGLYCINE-GENERATING ENZYME"/>
    <property type="match status" value="1"/>
</dbReference>
<dbReference type="GO" id="GO:0120147">
    <property type="term" value="F:formylglycine-generating oxidase activity"/>
    <property type="evidence" value="ECO:0007669"/>
    <property type="project" value="TreeGrafter"/>
</dbReference>
<dbReference type="Pfam" id="PF03781">
    <property type="entry name" value="FGE-sulfatase"/>
    <property type="match status" value="1"/>
</dbReference>
<dbReference type="PANTHER" id="PTHR23150">
    <property type="entry name" value="SULFATASE MODIFYING FACTOR 1, 2"/>
    <property type="match status" value="1"/>
</dbReference>
<dbReference type="InterPro" id="IPR016187">
    <property type="entry name" value="CTDL_fold"/>
</dbReference>
<organism evidence="2 3">
    <name type="scientific">Candidatus Abyssobacteria bacterium SURF_17</name>
    <dbReference type="NCBI Taxonomy" id="2093361"/>
    <lineage>
        <taxon>Bacteria</taxon>
        <taxon>Pseudomonadati</taxon>
        <taxon>Candidatus Hydrogenedentota</taxon>
        <taxon>Candidatus Abyssobacteria</taxon>
    </lineage>
</organism>
<dbReference type="InterPro" id="IPR005532">
    <property type="entry name" value="SUMF_dom"/>
</dbReference>
<feature type="domain" description="Sulfatase-modifying factor enzyme-like" evidence="1">
    <location>
        <begin position="1"/>
        <end position="228"/>
    </location>
</feature>
<evidence type="ECO:0000259" key="1">
    <source>
        <dbReference type="Pfam" id="PF03781"/>
    </source>
</evidence>
<dbReference type="Proteomes" id="UP000285961">
    <property type="component" value="Unassembled WGS sequence"/>
</dbReference>
<accession>A0A419ENG0</accession>
<dbReference type="EMBL" id="QZKI01000142">
    <property type="protein sequence ID" value="RJP64323.1"/>
    <property type="molecule type" value="Genomic_DNA"/>
</dbReference>
<dbReference type="Gene3D" id="3.90.1580.10">
    <property type="entry name" value="paralog of FGE (formylglycine-generating enzyme)"/>
    <property type="match status" value="1"/>
</dbReference>
<protein>
    <recommendedName>
        <fullName evidence="1">Sulfatase-modifying factor enzyme-like domain-containing protein</fullName>
    </recommendedName>
</protein>
<dbReference type="InterPro" id="IPR051043">
    <property type="entry name" value="Sulfatase_Mod_Factor_Kinase"/>
</dbReference>
<evidence type="ECO:0000313" key="3">
    <source>
        <dbReference type="Proteomes" id="UP000285961"/>
    </source>
</evidence>
<dbReference type="AlphaFoldDB" id="A0A419ENG0"/>
<comment type="caution">
    <text evidence="2">The sequence shown here is derived from an EMBL/GenBank/DDBJ whole genome shotgun (WGS) entry which is preliminary data.</text>
</comment>